<evidence type="ECO:0000256" key="1">
    <source>
        <dbReference type="SAM" id="SignalP"/>
    </source>
</evidence>
<feature type="signal peptide" evidence="1">
    <location>
        <begin position="1"/>
        <end position="22"/>
    </location>
</feature>
<accession>A0ABR4BHI8</accession>
<proteinExistence type="predicted"/>
<evidence type="ECO:0000313" key="2">
    <source>
        <dbReference type="EMBL" id="KAL2057078.1"/>
    </source>
</evidence>
<reference evidence="2 3" key="1">
    <citation type="submission" date="2024-09" db="EMBL/GenBank/DDBJ databases">
        <title>Rethinking Asexuality: The Enigmatic Case of Functional Sexual Genes in Lepraria (Stereocaulaceae).</title>
        <authorList>
            <person name="Doellman M."/>
            <person name="Sun Y."/>
            <person name="Barcenas-Pena A."/>
            <person name="Lumbsch H.T."/>
            <person name="Grewe F."/>
        </authorList>
    </citation>
    <scope>NUCLEOTIDE SEQUENCE [LARGE SCALE GENOMIC DNA]</scope>
    <source>
        <strain evidence="2 3">Grewe 0041</strain>
    </source>
</reference>
<feature type="chain" id="PRO_5045910022" evidence="1">
    <location>
        <begin position="23"/>
        <end position="140"/>
    </location>
</feature>
<dbReference type="EMBL" id="JBHFEH010000006">
    <property type="protein sequence ID" value="KAL2057078.1"/>
    <property type="molecule type" value="Genomic_DNA"/>
</dbReference>
<gene>
    <name evidence="2" type="ORF">ABVK25_002817</name>
</gene>
<protein>
    <submittedName>
        <fullName evidence="2">Uncharacterized protein</fullName>
    </submittedName>
</protein>
<sequence length="140" mass="14291">MHSFLALPSLLVLASLTTATLAIPAGATTSKPTTTASLTYSPTNSAILIPASYPISGLVPQCNNYESVVTTDANNVQADLATGIGSGFGNSCCTTATNQCALLDINGTAAVQLCSTGGAQCAQCLDLATAIKIYRRELFQ</sequence>
<comment type="caution">
    <text evidence="2">The sequence shown here is derived from an EMBL/GenBank/DDBJ whole genome shotgun (WGS) entry which is preliminary data.</text>
</comment>
<dbReference type="Proteomes" id="UP001590951">
    <property type="component" value="Unassembled WGS sequence"/>
</dbReference>
<keyword evidence="3" id="KW-1185">Reference proteome</keyword>
<organism evidence="2 3">
    <name type="scientific">Lepraria finkii</name>
    <dbReference type="NCBI Taxonomy" id="1340010"/>
    <lineage>
        <taxon>Eukaryota</taxon>
        <taxon>Fungi</taxon>
        <taxon>Dikarya</taxon>
        <taxon>Ascomycota</taxon>
        <taxon>Pezizomycotina</taxon>
        <taxon>Lecanoromycetes</taxon>
        <taxon>OSLEUM clade</taxon>
        <taxon>Lecanoromycetidae</taxon>
        <taxon>Lecanorales</taxon>
        <taxon>Lecanorineae</taxon>
        <taxon>Stereocaulaceae</taxon>
        <taxon>Lepraria</taxon>
    </lineage>
</organism>
<evidence type="ECO:0000313" key="3">
    <source>
        <dbReference type="Proteomes" id="UP001590951"/>
    </source>
</evidence>
<keyword evidence="1" id="KW-0732">Signal</keyword>
<name>A0ABR4BHI8_9LECA</name>